<sequence>MKRTVLYILVITLIMGTSLVDWKQVSAQSRDSIQKEIKEFENKQDELKEKQGNVNSKKKNTENKIDENLNKQDTVKNEIASIDQKLSKTQSAITTKENEITQTNNEIEELKSQIDELKNQLEELKAEIEALIERIERREALLKDRLRAIQKNGGDMKYMEVILGSQSFGDFISRSSAVNTIMDQDKNIMETHLAEKKQVETKKAELEKKKTDMEAKKVEVEDKKTALEGQKNELVSLKGQLDSQMAEKEKLQAKLEEEHQHLEELNMSLEEQQRVLKNQEAAVREAKKSAKGKLQQFAAKDKSSGLSAGGNGIFKWPAQGRFSSGYGPRRQPYGDHYGIDIAASKGTTISAAASGIVTRSEYSGSYGHVVYIYHPQHDMTTVYAHLSTRSVSNRQEVNVGQKLGGMGNTGQSFGDHLHFEVHHGIWSYRGGVNPMQYLN</sequence>
<protein>
    <submittedName>
        <fullName evidence="6">Murein hydrolase activator EnvC family protein</fullName>
    </submittedName>
</protein>
<dbReference type="Gene3D" id="2.70.70.10">
    <property type="entry name" value="Glucose Permease (Domain IIA)"/>
    <property type="match status" value="1"/>
</dbReference>
<dbReference type="SUPFAM" id="SSF51261">
    <property type="entry name" value="Duplicated hybrid motif"/>
    <property type="match status" value="1"/>
</dbReference>
<dbReference type="GO" id="GO:0016787">
    <property type="term" value="F:hydrolase activity"/>
    <property type="evidence" value="ECO:0007669"/>
    <property type="project" value="UniProtKB-KW"/>
</dbReference>
<dbReference type="InterPro" id="IPR016047">
    <property type="entry name" value="M23ase_b-sheet_dom"/>
</dbReference>
<name>A0ABW3LLB9_9BACI</name>
<keyword evidence="1" id="KW-0732">Signal</keyword>
<reference evidence="7" key="1">
    <citation type="journal article" date="2019" name="Int. J. Syst. Evol. Microbiol.">
        <title>The Global Catalogue of Microorganisms (GCM) 10K type strain sequencing project: providing services to taxonomists for standard genome sequencing and annotation.</title>
        <authorList>
            <consortium name="The Broad Institute Genomics Platform"/>
            <consortium name="The Broad Institute Genome Sequencing Center for Infectious Disease"/>
            <person name="Wu L."/>
            <person name="Ma J."/>
        </authorList>
    </citation>
    <scope>NUCLEOTIDE SEQUENCE [LARGE SCALE GENOMIC DNA]</scope>
    <source>
        <strain evidence="7">CCUG 56754</strain>
    </source>
</reference>
<keyword evidence="7" id="KW-1185">Reference proteome</keyword>
<dbReference type="EMBL" id="JBHTKJ010000026">
    <property type="protein sequence ID" value="MFD1038868.1"/>
    <property type="molecule type" value="Genomic_DNA"/>
</dbReference>
<evidence type="ECO:0000256" key="2">
    <source>
        <dbReference type="SAM" id="Coils"/>
    </source>
</evidence>
<dbReference type="Gene3D" id="6.10.250.3150">
    <property type="match status" value="1"/>
</dbReference>
<keyword evidence="6" id="KW-0378">Hydrolase</keyword>
<feature type="domain" description="Peptidoglycan hydrolase PcsB coiled-coil" evidence="5">
    <location>
        <begin position="128"/>
        <end position="202"/>
    </location>
</feature>
<evidence type="ECO:0000256" key="1">
    <source>
        <dbReference type="ARBA" id="ARBA00022729"/>
    </source>
</evidence>
<evidence type="ECO:0000256" key="3">
    <source>
        <dbReference type="SAM" id="MobiDB-lite"/>
    </source>
</evidence>
<feature type="compositionally biased region" description="Basic and acidic residues" evidence="3">
    <location>
        <begin position="59"/>
        <end position="70"/>
    </location>
</feature>
<evidence type="ECO:0000259" key="4">
    <source>
        <dbReference type="Pfam" id="PF01551"/>
    </source>
</evidence>
<dbReference type="PANTHER" id="PTHR21666">
    <property type="entry name" value="PEPTIDASE-RELATED"/>
    <property type="match status" value="1"/>
</dbReference>
<organism evidence="6 7">
    <name type="scientific">Virgibacillus byunsanensis</name>
    <dbReference type="NCBI Taxonomy" id="570945"/>
    <lineage>
        <taxon>Bacteria</taxon>
        <taxon>Bacillati</taxon>
        <taxon>Bacillota</taxon>
        <taxon>Bacilli</taxon>
        <taxon>Bacillales</taxon>
        <taxon>Bacillaceae</taxon>
        <taxon>Virgibacillus</taxon>
    </lineage>
</organism>
<feature type="coiled-coil region" evidence="2">
    <location>
        <begin position="189"/>
        <end position="296"/>
    </location>
</feature>
<dbReference type="CDD" id="cd12797">
    <property type="entry name" value="M23_peptidase"/>
    <property type="match status" value="1"/>
</dbReference>
<dbReference type="RefSeq" id="WP_390362245.1">
    <property type="nucleotide sequence ID" value="NZ_JBHTKJ010000026.1"/>
</dbReference>
<dbReference type="InterPro" id="IPR050570">
    <property type="entry name" value="Cell_wall_metabolism_enzyme"/>
</dbReference>
<dbReference type="InterPro" id="IPR057309">
    <property type="entry name" value="PcsB_CC"/>
</dbReference>
<dbReference type="PANTHER" id="PTHR21666:SF270">
    <property type="entry name" value="MUREIN HYDROLASE ACTIVATOR ENVC"/>
    <property type="match status" value="1"/>
</dbReference>
<evidence type="ECO:0000259" key="5">
    <source>
        <dbReference type="Pfam" id="PF24568"/>
    </source>
</evidence>
<feature type="domain" description="M23ase beta-sheet core" evidence="4">
    <location>
        <begin position="335"/>
        <end position="423"/>
    </location>
</feature>
<comment type="caution">
    <text evidence="6">The sequence shown here is derived from an EMBL/GenBank/DDBJ whole genome shotgun (WGS) entry which is preliminary data.</text>
</comment>
<dbReference type="Pfam" id="PF01551">
    <property type="entry name" value="Peptidase_M23"/>
    <property type="match status" value="1"/>
</dbReference>
<evidence type="ECO:0000313" key="6">
    <source>
        <dbReference type="EMBL" id="MFD1038868.1"/>
    </source>
</evidence>
<feature type="region of interest" description="Disordered" evidence="3">
    <location>
        <begin position="44"/>
        <end position="70"/>
    </location>
</feature>
<accession>A0ABW3LLB9</accession>
<evidence type="ECO:0000313" key="7">
    <source>
        <dbReference type="Proteomes" id="UP001597040"/>
    </source>
</evidence>
<gene>
    <name evidence="6" type="ORF">ACFQ3N_10775</name>
</gene>
<dbReference type="Proteomes" id="UP001597040">
    <property type="component" value="Unassembled WGS sequence"/>
</dbReference>
<dbReference type="InterPro" id="IPR011055">
    <property type="entry name" value="Dup_hybrid_motif"/>
</dbReference>
<keyword evidence="2" id="KW-0175">Coiled coil</keyword>
<proteinExistence type="predicted"/>
<dbReference type="Pfam" id="PF24568">
    <property type="entry name" value="CC_PcsB"/>
    <property type="match status" value="1"/>
</dbReference>